<name>A0A7T8AQK2_9GAMM</name>
<keyword evidence="7" id="KW-0482">Metalloprotease</keyword>
<dbReference type="GO" id="GO:0008270">
    <property type="term" value="F:zinc ion binding"/>
    <property type="evidence" value="ECO:0007669"/>
    <property type="project" value="InterPro"/>
</dbReference>
<feature type="domain" description="Peptidase M10 metallopeptidase" evidence="6">
    <location>
        <begin position="44"/>
        <end position="295"/>
    </location>
</feature>
<evidence type="ECO:0000256" key="1">
    <source>
        <dbReference type="ARBA" id="ARBA00022670"/>
    </source>
</evidence>
<gene>
    <name evidence="7" type="ORF">IAQ69_00075</name>
</gene>
<proteinExistence type="predicted"/>
<reference evidence="7 8" key="1">
    <citation type="submission" date="2020-08" db="EMBL/GenBank/DDBJ databases">
        <title>Emergence of ISAba1-mediated novel tet(X) in Acinetobacter variabilis from a chicken farm.</title>
        <authorList>
            <person name="Peng K."/>
            <person name="Li R."/>
        </authorList>
    </citation>
    <scope>NUCLEOTIDE SEQUENCE [LARGE SCALE GENOMIC DNA]</scope>
    <source>
        <strain evidence="7 8">XM9F202-2</strain>
    </source>
</reference>
<dbReference type="GO" id="GO:0006508">
    <property type="term" value="P:proteolysis"/>
    <property type="evidence" value="ECO:0007669"/>
    <property type="project" value="UniProtKB-KW"/>
</dbReference>
<keyword evidence="3" id="KW-0378">Hydrolase</keyword>
<evidence type="ECO:0000256" key="4">
    <source>
        <dbReference type="ARBA" id="ARBA00022833"/>
    </source>
</evidence>
<dbReference type="InterPro" id="IPR001818">
    <property type="entry name" value="Pept_M10_metallopeptidase"/>
</dbReference>
<dbReference type="SUPFAM" id="SSF55486">
    <property type="entry name" value="Metalloproteases ('zincins'), catalytic domain"/>
    <property type="match status" value="1"/>
</dbReference>
<keyword evidence="4" id="KW-0862">Zinc</keyword>
<dbReference type="EMBL" id="CP060811">
    <property type="protein sequence ID" value="QQN88137.1"/>
    <property type="molecule type" value="Genomic_DNA"/>
</dbReference>
<sequence length="301" mass="35763">MRLLSFLGIVVFIVSLFLHLQAKTHPQLKFNSLTDRLTHPFDTRLRFRIDQVDPGFGLTRDEVIQLSQEAIQIWHEGTNRDDLMVYDENAQLAIQLIYDQRQQDYEAFKKVEKKLLADEARYQREVSNLQVSQKNLEDQQQRLIQQKSQLEFEFQTLLQRRQQASSSAEREQLQYEMEMLKPKLESFKREYAYLQEQLSSFNQQVSVHQNSVQSHQRNIQQAQQRFPPRQFHKGIFMGDKIQIYQFDAKDDLRLTLAHELGHALGLYHHNDPEALMYPVLGEQNLQDFKLRPADKTLLYTR</sequence>
<keyword evidence="2" id="KW-0479">Metal-binding</keyword>
<accession>A0A7T8AQK2</accession>
<dbReference type="RefSeq" id="WP_166138655.1">
    <property type="nucleotide sequence ID" value="NZ_CP060811.1"/>
</dbReference>
<dbReference type="InterPro" id="IPR024079">
    <property type="entry name" value="MetalloPept_cat_dom_sf"/>
</dbReference>
<dbReference type="GO" id="GO:0031012">
    <property type="term" value="C:extracellular matrix"/>
    <property type="evidence" value="ECO:0007669"/>
    <property type="project" value="InterPro"/>
</dbReference>
<organism evidence="7 8">
    <name type="scientific">Acinetobacter variabilis</name>
    <dbReference type="NCBI Taxonomy" id="70346"/>
    <lineage>
        <taxon>Bacteria</taxon>
        <taxon>Pseudomonadati</taxon>
        <taxon>Pseudomonadota</taxon>
        <taxon>Gammaproteobacteria</taxon>
        <taxon>Moraxellales</taxon>
        <taxon>Moraxellaceae</taxon>
        <taxon>Acinetobacter</taxon>
    </lineage>
</organism>
<evidence type="ECO:0000256" key="3">
    <source>
        <dbReference type="ARBA" id="ARBA00022801"/>
    </source>
</evidence>
<dbReference type="Pfam" id="PF00413">
    <property type="entry name" value="Peptidase_M10"/>
    <property type="match status" value="1"/>
</dbReference>
<feature type="coiled-coil region" evidence="5">
    <location>
        <begin position="119"/>
        <end position="153"/>
    </location>
</feature>
<dbReference type="AlphaFoldDB" id="A0A7T8AQK2"/>
<dbReference type="Gene3D" id="3.40.390.10">
    <property type="entry name" value="Collagenase (Catalytic Domain)"/>
    <property type="match status" value="1"/>
</dbReference>
<evidence type="ECO:0000256" key="2">
    <source>
        <dbReference type="ARBA" id="ARBA00022723"/>
    </source>
</evidence>
<protein>
    <submittedName>
        <fullName evidence="7">Matrixin family metalloprotease</fullName>
    </submittedName>
</protein>
<dbReference type="GO" id="GO:0004222">
    <property type="term" value="F:metalloendopeptidase activity"/>
    <property type="evidence" value="ECO:0007669"/>
    <property type="project" value="InterPro"/>
</dbReference>
<feature type="coiled-coil region" evidence="5">
    <location>
        <begin position="184"/>
        <end position="225"/>
    </location>
</feature>
<dbReference type="Proteomes" id="UP000596079">
    <property type="component" value="Chromosome"/>
</dbReference>
<evidence type="ECO:0000256" key="5">
    <source>
        <dbReference type="SAM" id="Coils"/>
    </source>
</evidence>
<evidence type="ECO:0000313" key="7">
    <source>
        <dbReference type="EMBL" id="QQN88137.1"/>
    </source>
</evidence>
<keyword evidence="5" id="KW-0175">Coiled coil</keyword>
<keyword evidence="1 7" id="KW-0645">Protease</keyword>
<evidence type="ECO:0000259" key="6">
    <source>
        <dbReference type="Pfam" id="PF00413"/>
    </source>
</evidence>
<evidence type="ECO:0000313" key="8">
    <source>
        <dbReference type="Proteomes" id="UP000596079"/>
    </source>
</evidence>